<dbReference type="EMBL" id="MSFL01000001">
    <property type="protein sequence ID" value="PWY92224.1"/>
    <property type="molecule type" value="Genomic_DNA"/>
</dbReference>
<dbReference type="InterPro" id="IPR036291">
    <property type="entry name" value="NAD(P)-bd_dom_sf"/>
</dbReference>
<gene>
    <name evidence="2" type="ORF">BO70DRAFT_327236</name>
</gene>
<dbReference type="Gene3D" id="3.40.50.720">
    <property type="entry name" value="NAD(P)-binding Rossmann-like Domain"/>
    <property type="match status" value="1"/>
</dbReference>
<name>A0A317X0P1_9EURO</name>
<dbReference type="VEuPathDB" id="FungiDB:BO70DRAFT_327236"/>
<dbReference type="PANTHER" id="PTHR43157">
    <property type="entry name" value="PHOSPHATIDYLINOSITOL-GLYCAN BIOSYNTHESIS CLASS F PROTEIN-RELATED"/>
    <property type="match status" value="1"/>
</dbReference>
<evidence type="ECO:0000313" key="3">
    <source>
        <dbReference type="Proteomes" id="UP000247233"/>
    </source>
</evidence>
<dbReference type="GO" id="GO:0016491">
    <property type="term" value="F:oxidoreductase activity"/>
    <property type="evidence" value="ECO:0007669"/>
    <property type="project" value="UniProtKB-KW"/>
</dbReference>
<dbReference type="RefSeq" id="XP_025403963.1">
    <property type="nucleotide sequence ID" value="XM_025540689.1"/>
</dbReference>
<dbReference type="STRING" id="1448321.A0A317X0P1"/>
<dbReference type="SUPFAM" id="SSF51735">
    <property type="entry name" value="NAD(P)-binding Rossmann-fold domains"/>
    <property type="match status" value="1"/>
</dbReference>
<keyword evidence="3" id="KW-1185">Reference proteome</keyword>
<evidence type="ECO:0000313" key="2">
    <source>
        <dbReference type="EMBL" id="PWY92224.1"/>
    </source>
</evidence>
<proteinExistence type="predicted"/>
<organism evidence="2 3">
    <name type="scientific">Aspergillus heteromorphus CBS 117.55</name>
    <dbReference type="NCBI Taxonomy" id="1448321"/>
    <lineage>
        <taxon>Eukaryota</taxon>
        <taxon>Fungi</taxon>
        <taxon>Dikarya</taxon>
        <taxon>Ascomycota</taxon>
        <taxon>Pezizomycotina</taxon>
        <taxon>Eurotiomycetes</taxon>
        <taxon>Eurotiomycetidae</taxon>
        <taxon>Eurotiales</taxon>
        <taxon>Aspergillaceae</taxon>
        <taxon>Aspergillus</taxon>
        <taxon>Aspergillus subgen. Circumdati</taxon>
    </lineage>
</organism>
<keyword evidence="1" id="KW-0560">Oxidoreductase</keyword>
<dbReference type="PANTHER" id="PTHR43157:SF35">
    <property type="entry name" value="DEHYDROGENASE_REDUCTASE FAMILY PROTEIN, PUTATIVE-RELATED"/>
    <property type="match status" value="1"/>
</dbReference>
<reference evidence="2 3" key="1">
    <citation type="submission" date="2016-12" db="EMBL/GenBank/DDBJ databases">
        <title>The genomes of Aspergillus section Nigri reveals drivers in fungal speciation.</title>
        <authorList>
            <consortium name="DOE Joint Genome Institute"/>
            <person name="Vesth T.C."/>
            <person name="Nybo J."/>
            <person name="Theobald S."/>
            <person name="Brandl J."/>
            <person name="Frisvad J.C."/>
            <person name="Nielsen K.F."/>
            <person name="Lyhne E.K."/>
            <person name="Kogle M.E."/>
            <person name="Kuo A."/>
            <person name="Riley R."/>
            <person name="Clum A."/>
            <person name="Nolan M."/>
            <person name="Lipzen A."/>
            <person name="Salamov A."/>
            <person name="Henrissat B."/>
            <person name="Wiebenga A."/>
            <person name="De Vries R.P."/>
            <person name="Grigoriev I.V."/>
            <person name="Mortensen U.H."/>
            <person name="Andersen M.R."/>
            <person name="Baker S.E."/>
        </authorList>
    </citation>
    <scope>NUCLEOTIDE SEQUENCE [LARGE SCALE GENOMIC DNA]</scope>
    <source>
        <strain evidence="2 3">CBS 117.55</strain>
    </source>
</reference>
<comment type="caution">
    <text evidence="2">The sequence shown here is derived from an EMBL/GenBank/DDBJ whole genome shotgun (WGS) entry which is preliminary data.</text>
</comment>
<dbReference type="AlphaFoldDB" id="A0A317X0P1"/>
<evidence type="ECO:0000256" key="1">
    <source>
        <dbReference type="ARBA" id="ARBA00023002"/>
    </source>
</evidence>
<dbReference type="PRINTS" id="PR00081">
    <property type="entry name" value="GDHRDH"/>
</dbReference>
<dbReference type="Pfam" id="PF00106">
    <property type="entry name" value="adh_short"/>
    <property type="match status" value="1"/>
</dbReference>
<dbReference type="OrthoDB" id="191139at2759"/>
<protein>
    <submittedName>
        <fullName evidence="2">Short-chain dehydrogenase/reductase family protein</fullName>
    </submittedName>
</protein>
<dbReference type="InterPro" id="IPR002347">
    <property type="entry name" value="SDR_fam"/>
</dbReference>
<sequence length="345" mass="37533">MSSKELPPSTSPFFPNIFFYNQFRAKPSWPPASTNLTGQVAIITGGNAGLGYECAMQLLSLRLTHLILAVRSPSRGEAAASKLRHAYPKSTIDVWPLDMSSYDSIQTFTARISSQLPRLDTVILNAGVRHTNFLSVPGTGHEETIQVNYLSTVLLTILLLPILKTKSPSGIPGRITIINAALALLPKLPSVDDDAPLLKSFDSPAQYDANGHYCMSKLFAHAFLYKLVDYVSADDVVVNLADPAFVKGTGLIRDVNTVGKVFMALFGALCGRTVKVGASTFVDAAVVKGKESHGCFLMSWKIEPFNSSLYTSDGERAVEQLWRETMDELAFADVRGVLQSMKKGL</sequence>
<dbReference type="Proteomes" id="UP000247233">
    <property type="component" value="Unassembled WGS sequence"/>
</dbReference>
<accession>A0A317X0P1</accession>
<dbReference type="GeneID" id="37062926"/>